<name>A0AAV4SJS2_9ARAC</name>
<accession>A0AAV4SJS2</accession>
<proteinExistence type="predicted"/>
<evidence type="ECO:0000313" key="1">
    <source>
        <dbReference type="EMBL" id="GIY32735.1"/>
    </source>
</evidence>
<reference evidence="1 2" key="1">
    <citation type="submission" date="2021-06" db="EMBL/GenBank/DDBJ databases">
        <title>Caerostris darwini draft genome.</title>
        <authorList>
            <person name="Kono N."/>
            <person name="Arakawa K."/>
        </authorList>
    </citation>
    <scope>NUCLEOTIDE SEQUENCE [LARGE SCALE GENOMIC DNA]</scope>
</reference>
<sequence>MFSLKQLNLQLIKLISTDKRTKNRKFVHQVSVLEPNIALFPTFAYLQLYSKKWPALTLPSHSSYLCLPSGVRPQHRGETHHVVFVDTSTVASDPPLPRSCEASLRCALRQTVRCFVWGAALTDE</sequence>
<dbReference type="Proteomes" id="UP001054837">
    <property type="component" value="Unassembled WGS sequence"/>
</dbReference>
<keyword evidence="2" id="KW-1185">Reference proteome</keyword>
<evidence type="ECO:0000313" key="2">
    <source>
        <dbReference type="Proteomes" id="UP001054837"/>
    </source>
</evidence>
<dbReference type="EMBL" id="BPLQ01007847">
    <property type="protein sequence ID" value="GIY32735.1"/>
    <property type="molecule type" value="Genomic_DNA"/>
</dbReference>
<protein>
    <submittedName>
        <fullName evidence="1">Uncharacterized protein</fullName>
    </submittedName>
</protein>
<gene>
    <name evidence="1" type="ORF">CDAR_435941</name>
</gene>
<dbReference type="AlphaFoldDB" id="A0AAV4SJS2"/>
<organism evidence="1 2">
    <name type="scientific">Caerostris darwini</name>
    <dbReference type="NCBI Taxonomy" id="1538125"/>
    <lineage>
        <taxon>Eukaryota</taxon>
        <taxon>Metazoa</taxon>
        <taxon>Ecdysozoa</taxon>
        <taxon>Arthropoda</taxon>
        <taxon>Chelicerata</taxon>
        <taxon>Arachnida</taxon>
        <taxon>Araneae</taxon>
        <taxon>Araneomorphae</taxon>
        <taxon>Entelegynae</taxon>
        <taxon>Araneoidea</taxon>
        <taxon>Araneidae</taxon>
        <taxon>Caerostris</taxon>
    </lineage>
</organism>
<comment type="caution">
    <text evidence="1">The sequence shown here is derived from an EMBL/GenBank/DDBJ whole genome shotgun (WGS) entry which is preliminary data.</text>
</comment>